<feature type="region of interest" description="Disordered" evidence="1">
    <location>
        <begin position="82"/>
        <end position="104"/>
    </location>
</feature>
<name>A0AA40G4W0_9HYME</name>
<reference evidence="2" key="1">
    <citation type="submission" date="2021-10" db="EMBL/GenBank/DDBJ databases">
        <title>Melipona bicolor Genome sequencing and assembly.</title>
        <authorList>
            <person name="Araujo N.S."/>
            <person name="Arias M.C."/>
        </authorList>
    </citation>
    <scope>NUCLEOTIDE SEQUENCE</scope>
    <source>
        <strain evidence="2">USP_2M_L1-L4_2017</strain>
        <tissue evidence="2">Whole body</tissue>
    </source>
</reference>
<evidence type="ECO:0000313" key="2">
    <source>
        <dbReference type="EMBL" id="KAK1131146.1"/>
    </source>
</evidence>
<dbReference type="EMBL" id="JAHYIQ010000006">
    <property type="protein sequence ID" value="KAK1131146.1"/>
    <property type="molecule type" value="Genomic_DNA"/>
</dbReference>
<accession>A0AA40G4W0</accession>
<gene>
    <name evidence="2" type="ORF">K0M31_017439</name>
</gene>
<sequence>MLRVEARTGEKREKEKKSVERCAYRGIGEIGAREVSKGVAASGREGRDRRADLNGRERKIVERYGSACALGYTEFLRTFPSVGSSTPDREQPVIGGPRDFRAKR</sequence>
<organism evidence="2 3">
    <name type="scientific">Melipona bicolor</name>
    <dbReference type="NCBI Taxonomy" id="60889"/>
    <lineage>
        <taxon>Eukaryota</taxon>
        <taxon>Metazoa</taxon>
        <taxon>Ecdysozoa</taxon>
        <taxon>Arthropoda</taxon>
        <taxon>Hexapoda</taxon>
        <taxon>Insecta</taxon>
        <taxon>Pterygota</taxon>
        <taxon>Neoptera</taxon>
        <taxon>Endopterygota</taxon>
        <taxon>Hymenoptera</taxon>
        <taxon>Apocrita</taxon>
        <taxon>Aculeata</taxon>
        <taxon>Apoidea</taxon>
        <taxon>Anthophila</taxon>
        <taxon>Apidae</taxon>
        <taxon>Melipona</taxon>
    </lineage>
</organism>
<dbReference type="Proteomes" id="UP001177670">
    <property type="component" value="Unassembled WGS sequence"/>
</dbReference>
<protein>
    <submittedName>
        <fullName evidence="2">Uncharacterized protein</fullName>
    </submittedName>
</protein>
<comment type="caution">
    <text evidence="2">The sequence shown here is derived from an EMBL/GenBank/DDBJ whole genome shotgun (WGS) entry which is preliminary data.</text>
</comment>
<proteinExistence type="predicted"/>
<dbReference type="AlphaFoldDB" id="A0AA40G4W0"/>
<evidence type="ECO:0000313" key="3">
    <source>
        <dbReference type="Proteomes" id="UP001177670"/>
    </source>
</evidence>
<keyword evidence="3" id="KW-1185">Reference proteome</keyword>
<evidence type="ECO:0000256" key="1">
    <source>
        <dbReference type="SAM" id="MobiDB-lite"/>
    </source>
</evidence>